<evidence type="ECO:0000259" key="4">
    <source>
        <dbReference type="PROSITE" id="PS51194"/>
    </source>
</evidence>
<dbReference type="Pfam" id="PF09369">
    <property type="entry name" value="MZB"/>
    <property type="match status" value="1"/>
</dbReference>
<dbReference type="Gene3D" id="3.40.50.300">
    <property type="entry name" value="P-loop containing nucleotide triphosphate hydrolases"/>
    <property type="match status" value="2"/>
</dbReference>
<reference evidence="5 6" key="1">
    <citation type="submission" date="2014-07" db="EMBL/GenBank/DDBJ databases">
        <authorList>
            <person name="McCorrison J."/>
            <person name="Sanka R."/>
            <person name="Torralba M."/>
            <person name="Gillis M."/>
            <person name="Haft D.H."/>
            <person name="Methe B."/>
            <person name="Sutton G."/>
            <person name="Nelson K.E."/>
        </authorList>
    </citation>
    <scope>NUCLEOTIDE SEQUENCE [LARGE SCALE GENOMIC DNA]</scope>
    <source>
        <strain evidence="5 6">DNF00666</strain>
    </source>
</reference>
<dbReference type="Pfam" id="PF00270">
    <property type="entry name" value="DEAD"/>
    <property type="match status" value="1"/>
</dbReference>
<proteinExistence type="predicted"/>
<name>A0A096AAP0_9BACT</name>
<evidence type="ECO:0000256" key="1">
    <source>
        <dbReference type="ARBA" id="ARBA00022741"/>
    </source>
</evidence>
<dbReference type="GO" id="GO:0003676">
    <property type="term" value="F:nucleic acid binding"/>
    <property type="evidence" value="ECO:0007669"/>
    <property type="project" value="InterPro"/>
</dbReference>
<dbReference type="GO" id="GO:0043138">
    <property type="term" value="F:3'-5' DNA helicase activity"/>
    <property type="evidence" value="ECO:0007669"/>
    <property type="project" value="TreeGrafter"/>
</dbReference>
<dbReference type="InterPro" id="IPR014001">
    <property type="entry name" value="Helicase_ATP-bd"/>
</dbReference>
<dbReference type="InterPro" id="IPR001650">
    <property type="entry name" value="Helicase_C-like"/>
</dbReference>
<dbReference type="Proteomes" id="UP000029578">
    <property type="component" value="Unassembled WGS sequence"/>
</dbReference>
<dbReference type="SMART" id="SM00487">
    <property type="entry name" value="DEXDc"/>
    <property type="match status" value="1"/>
</dbReference>
<dbReference type="RefSeq" id="WP_036866705.1">
    <property type="nucleotide sequence ID" value="NZ_JRNS01000527.1"/>
</dbReference>
<sequence>MLPLQQAREVRDSIIEYIKATFKFKEKDVSDAFYRFIEDKDDGLFKGPYISLKTPFVSATEEESKNIPLDIAPSFPPYKHQLQAFSQLTMKNGHQPEPTLLTTGTGSGKTECFLYPILDYCYNCNKYERQVSVKVIIMYPMNALASDQAKRLAETIWKDERLKGKVTAGLFVGEGTDPKDYPRDMGENHIIENRDAILDTVPDILLTNFKMLDYGLMRQRFSTLWKGNIDTDFKALKFIVLDELHTYDGAQGTDVANLIRRLKLKLNLPKGTLCPVGTSATIGNGPDSKKRLCKYASDVFGEEFHEDNVIEEHRIPVAEYVTESITTLPDIKLIKSCEFGADDTVNSYMRRLCKVWLKNSNISPVEAGTYLRSMSIIKSVLDILSQGILSLEDVQKKLIDQDVTFRRLYLNGGEKVCTIVIENLLALIAYSKRLLNSSGKLIPMLYLQVQLWQRELSGVLRYFQKEPEFTWRHSLKKDEDRVALPMYFCRECGASGWLSRRLATDDSYCSDISTINKAFMEREKEVVLLNIESKKHEAVDEYVNENAINVTHYVSTKNLREMSESDSDTLRVRVCSKTTSTRNGNQRFATFCPECNSDAICEIGGRTSTLSSVAISQVLSSDFDHAEEKDRKILVFTNSVQDAAHQAAFYEARTFRFLFRQSMQQYINSLHEPVNIAELQEGFKNYWKEKLSEDDYYNRFLPADLASHIDLRHNYREGSGYMASFKKEFDVRVDWEIVSELGLTSQLGRTLEKTGSSATFFKSEEIHKVYDLMKAFLVNNQLAYVAESEDTFCHFVYGILQRMRRHGAVNHSYLYKYRNEALTLWALNWKFDGRHFLNRMFGGGVRFPKLIGVTYLDKNSDMLDMAVLRREKPNWYTNYFWRHFNWPIERNVTLYNDFIRELFCKMEEVGLVNKAPQGGGNYVINPDHIWVSKNVKHIKCSNCQSTLYVAKEDQLAEDTLCLDYKCQGTYSEEINPELNYYQQVYNRTLSPRVYAREHTGLLERSDREKLEKDFKEHPHSNSVNVLTATSTLEMGIDIGDMNVMGNANIAPKPSNFLQRVGRAGRKEGSALVLNYVHAGEPHDMYYFTYPEEMMEGEVSTPGCFLEAKDILRRHFLAYCIDTWTSADANNIMPPKIRDLKLTEDAMSSDGFVINRIIAYIKENKNTLKTRFAEQYDENVQPSLDILAKSLENESFYQNILKEYHALTDRLYGLIEELNKYKEQEDRLQPNDPAKAALKDLIKACNTQYAHILDDRPIEFMINCGLLPNYAFPETGVKLQASVYSTQEKEDSKNNIAEPKVIELTRSASQGIKELAPGNRFCTQKFQLEISGIPTFDWKDNLVTMRYCSKCDCVAEKGTPDFSLAACPKCGDPSWGVNQHKYLKFTSARSAMYKTDAALDDSNEERTKEQFIVKKHFMFHHKGIVASYAMKNLGFGIEFCNNMDLYEANYGMQMQTGSKVEVNNEGIIPENGFVTCKYCGKSTPLLSKLNKEHKPVEQHYRFCNHKNVNFVDDRDGEVFEQLYLYRHMQTEAIKTLLPIQIMDAKAAVEMFKAGIELGMKEYYRSSPEHIRIDSYAEMNQATGSKDYYLVMYDTIPGGTGYLAKLYDTDEFSNMLMLAYDKIKGCTCQLEEKEGCYHCILTYGNQYSRDSFSREQAEILFGKLVGGSKSWERIEGSVGTIAQNGAAEDSELELKFVRALQTLAKSKNWNFEKVPDDDAYHYELKVVNEETDTEVHYHMKPQFELTVAYGVKHTTIPDFQIMCSYAKINGEEITDLVKIPWWSVFLDGYKFHACEPNMRFYSDLEKREGIKNAKPQRMFSWTIAWEDIQLFESEKEDELGNNSVTRLGQLLEDPMLGAIKETCYWCINDSPNFLLNGGTLYSGCVEINPDCDENLTDFSTDEEVEAAFDQGIKYDLQVTKGLSSADKDEWIGFWRRYNLIQFFSDRQTEETPNTVETAVNRDEIKELYPGMEDIVDVLLDNNVPFSHDGIFELTDEDNAVIASAAMIIDNPKIAIDPFDEHDKTVFAEKGYKTISQDEFTIELIK</sequence>
<dbReference type="SUPFAM" id="SSF52540">
    <property type="entry name" value="P-loop containing nucleoside triphosphate hydrolases"/>
    <property type="match status" value="2"/>
</dbReference>
<dbReference type="InterPro" id="IPR011545">
    <property type="entry name" value="DEAD/DEAH_box_helicase_dom"/>
</dbReference>
<evidence type="ECO:0000313" key="5">
    <source>
        <dbReference type="EMBL" id="KGF43621.1"/>
    </source>
</evidence>
<dbReference type="PROSITE" id="PS51194">
    <property type="entry name" value="HELICASE_CTER"/>
    <property type="match status" value="1"/>
</dbReference>
<dbReference type="EMBL" id="JRNS01000527">
    <property type="protein sequence ID" value="KGF43621.1"/>
    <property type="molecule type" value="Genomic_DNA"/>
</dbReference>
<dbReference type="Pfam" id="PF00271">
    <property type="entry name" value="Helicase_C"/>
    <property type="match status" value="1"/>
</dbReference>
<dbReference type="GO" id="GO:0006289">
    <property type="term" value="P:nucleotide-excision repair"/>
    <property type="evidence" value="ECO:0007669"/>
    <property type="project" value="TreeGrafter"/>
</dbReference>
<dbReference type="PANTHER" id="PTHR47957">
    <property type="entry name" value="ATP-DEPENDENT HELICASE HRQ1"/>
    <property type="match status" value="1"/>
</dbReference>
<dbReference type="GO" id="GO:0005524">
    <property type="term" value="F:ATP binding"/>
    <property type="evidence" value="ECO:0007669"/>
    <property type="project" value="UniProtKB-KW"/>
</dbReference>
<dbReference type="PROSITE" id="PS51192">
    <property type="entry name" value="HELICASE_ATP_BIND_1"/>
    <property type="match status" value="1"/>
</dbReference>
<dbReference type="GO" id="GO:0036297">
    <property type="term" value="P:interstrand cross-link repair"/>
    <property type="evidence" value="ECO:0007669"/>
    <property type="project" value="TreeGrafter"/>
</dbReference>
<keyword evidence="5" id="KW-0378">Hydrolase</keyword>
<comment type="caution">
    <text evidence="5">The sequence shown here is derived from an EMBL/GenBank/DDBJ whole genome shotgun (WGS) entry which is preliminary data.</text>
</comment>
<feature type="domain" description="Helicase C-terminal" evidence="4">
    <location>
        <begin position="942"/>
        <end position="1111"/>
    </location>
</feature>
<accession>A0A096AAP0</accession>
<protein>
    <submittedName>
        <fullName evidence="5">DEAD/DEAH box helicase</fullName>
    </submittedName>
</protein>
<dbReference type="InterPro" id="IPR018973">
    <property type="entry name" value="MZB"/>
</dbReference>
<evidence type="ECO:0000259" key="3">
    <source>
        <dbReference type="PROSITE" id="PS51192"/>
    </source>
</evidence>
<keyword evidence="2" id="KW-0067">ATP-binding</keyword>
<gene>
    <name evidence="5" type="ORF">HMPREF0661_11845</name>
</gene>
<dbReference type="PANTHER" id="PTHR47957:SF3">
    <property type="entry name" value="ATP-DEPENDENT HELICASE HRQ1"/>
    <property type="match status" value="1"/>
</dbReference>
<dbReference type="SMART" id="SM00490">
    <property type="entry name" value="HELICc"/>
    <property type="match status" value="1"/>
</dbReference>
<evidence type="ECO:0000256" key="2">
    <source>
        <dbReference type="ARBA" id="ARBA00022840"/>
    </source>
</evidence>
<feature type="domain" description="Helicase ATP-binding" evidence="3">
    <location>
        <begin position="90"/>
        <end position="300"/>
    </location>
</feature>
<keyword evidence="5" id="KW-0347">Helicase</keyword>
<evidence type="ECO:0000313" key="6">
    <source>
        <dbReference type="Proteomes" id="UP000029578"/>
    </source>
</evidence>
<dbReference type="InterPro" id="IPR027417">
    <property type="entry name" value="P-loop_NTPase"/>
</dbReference>
<keyword evidence="1" id="KW-0547">Nucleotide-binding</keyword>
<organism evidence="5 6">
    <name type="scientific">Prevotella melaninogenica DNF00666</name>
    <dbReference type="NCBI Taxonomy" id="1401073"/>
    <lineage>
        <taxon>Bacteria</taxon>
        <taxon>Pseudomonadati</taxon>
        <taxon>Bacteroidota</taxon>
        <taxon>Bacteroidia</taxon>
        <taxon>Bacteroidales</taxon>
        <taxon>Prevotellaceae</taxon>
        <taxon>Prevotella</taxon>
    </lineage>
</organism>